<dbReference type="Proteomes" id="UP000029121">
    <property type="component" value="Unassembled WGS sequence"/>
</dbReference>
<dbReference type="PANTHER" id="PTHR47576">
    <property type="entry name" value="BRCT DOMAIN DNA REPAIR PROTEIN-RELATED"/>
    <property type="match status" value="1"/>
</dbReference>
<dbReference type="STRING" id="81985.R0HMQ1"/>
<evidence type="ECO:0000313" key="2">
    <source>
        <dbReference type="EMBL" id="EOA25228.1"/>
    </source>
</evidence>
<protein>
    <recommendedName>
        <fullName evidence="1">DUF6699 domain-containing protein</fullName>
    </recommendedName>
</protein>
<dbReference type="InterPro" id="IPR046522">
    <property type="entry name" value="DUF6699"/>
</dbReference>
<organism evidence="2 3">
    <name type="scientific">Capsella rubella</name>
    <dbReference type="NCBI Taxonomy" id="81985"/>
    <lineage>
        <taxon>Eukaryota</taxon>
        <taxon>Viridiplantae</taxon>
        <taxon>Streptophyta</taxon>
        <taxon>Embryophyta</taxon>
        <taxon>Tracheophyta</taxon>
        <taxon>Spermatophyta</taxon>
        <taxon>Magnoliopsida</taxon>
        <taxon>eudicotyledons</taxon>
        <taxon>Gunneridae</taxon>
        <taxon>Pentapetalae</taxon>
        <taxon>rosids</taxon>
        <taxon>malvids</taxon>
        <taxon>Brassicales</taxon>
        <taxon>Brassicaceae</taxon>
        <taxon>Camelineae</taxon>
        <taxon>Capsella</taxon>
    </lineage>
</organism>
<proteinExistence type="predicted"/>
<reference evidence="3" key="1">
    <citation type="journal article" date="2013" name="Nat. Genet.">
        <title>The Capsella rubella genome and the genomic consequences of rapid mating system evolution.</title>
        <authorList>
            <person name="Slotte T."/>
            <person name="Hazzouri K.M."/>
            <person name="Agren J.A."/>
            <person name="Koenig D."/>
            <person name="Maumus F."/>
            <person name="Guo Y.L."/>
            <person name="Steige K."/>
            <person name="Platts A.E."/>
            <person name="Escobar J.S."/>
            <person name="Newman L.K."/>
            <person name="Wang W."/>
            <person name="Mandakova T."/>
            <person name="Vello E."/>
            <person name="Smith L.M."/>
            <person name="Henz S.R."/>
            <person name="Steffen J."/>
            <person name="Takuno S."/>
            <person name="Brandvain Y."/>
            <person name="Coop G."/>
            <person name="Andolfatto P."/>
            <person name="Hu T.T."/>
            <person name="Blanchette M."/>
            <person name="Clark R.M."/>
            <person name="Quesneville H."/>
            <person name="Nordborg M."/>
            <person name="Gaut B.S."/>
            <person name="Lysak M.A."/>
            <person name="Jenkins J."/>
            <person name="Grimwood J."/>
            <person name="Chapman J."/>
            <person name="Prochnik S."/>
            <person name="Shu S."/>
            <person name="Rokhsar D."/>
            <person name="Schmutz J."/>
            <person name="Weigel D."/>
            <person name="Wright S.I."/>
        </authorList>
    </citation>
    <scope>NUCLEOTIDE SEQUENCE [LARGE SCALE GENOMIC DNA]</scope>
    <source>
        <strain evidence="3">cv. Monte Gargano</strain>
    </source>
</reference>
<gene>
    <name evidence="2" type="ORF">CARUB_v10018541mg</name>
</gene>
<name>R0HMQ1_9BRAS</name>
<dbReference type="Pfam" id="PF20415">
    <property type="entry name" value="DUF6699"/>
    <property type="match status" value="1"/>
</dbReference>
<keyword evidence="3" id="KW-1185">Reference proteome</keyword>
<dbReference type="PANTHER" id="PTHR47576:SF2">
    <property type="entry name" value="BRCT DOMAIN DNA REPAIR PROTEIN-RELATED"/>
    <property type="match status" value="1"/>
</dbReference>
<dbReference type="AlphaFoldDB" id="R0HMQ1"/>
<dbReference type="KEGG" id="crb:17886238"/>
<dbReference type="OrthoDB" id="251770at2759"/>
<sequence length="191" mass="21817">MGNTLIQPLNLSSLLDSVSWTISEPTSTANVIIDSFSASGHKDIERISLSAFFDAKKNDSFTHSMRLLTESERMELVYKNHFITLLLPIDWYGEMGPSSRSYFSETGFTCQQILQHIYEFYQENMSEEEIKAAIHTNSRQSEKLRAADSVLKDGKTVFKRIQYLGSQNGFEMLKRVSSFNCSNIYELIIKA</sequence>
<evidence type="ECO:0000313" key="3">
    <source>
        <dbReference type="Proteomes" id="UP000029121"/>
    </source>
</evidence>
<dbReference type="EMBL" id="KB870809">
    <property type="protein sequence ID" value="EOA25228.1"/>
    <property type="molecule type" value="Genomic_DNA"/>
</dbReference>
<accession>R0HMQ1</accession>
<feature type="domain" description="DUF6699" evidence="1">
    <location>
        <begin position="72"/>
        <end position="175"/>
    </location>
</feature>
<evidence type="ECO:0000259" key="1">
    <source>
        <dbReference type="Pfam" id="PF20415"/>
    </source>
</evidence>
<dbReference type="eggNOG" id="ENOG502QQZ5">
    <property type="taxonomic scope" value="Eukaryota"/>
</dbReference>